<dbReference type="EMBL" id="JBBNAF010000004">
    <property type="protein sequence ID" value="KAK9150740.1"/>
    <property type="molecule type" value="Genomic_DNA"/>
</dbReference>
<sequence>MLFIEVNSDKMVDKMAYGTQLALVSQVVGPHRPPRQSIWKMGRYILVSERC</sequence>
<accession>A0AAP0KEV6</accession>
<dbReference type="Proteomes" id="UP001420932">
    <property type="component" value="Unassembled WGS sequence"/>
</dbReference>
<comment type="caution">
    <text evidence="1">The sequence shown here is derived from an EMBL/GenBank/DDBJ whole genome shotgun (WGS) entry which is preliminary data.</text>
</comment>
<evidence type="ECO:0000313" key="2">
    <source>
        <dbReference type="Proteomes" id="UP001420932"/>
    </source>
</evidence>
<protein>
    <submittedName>
        <fullName evidence="1">Uncharacterized protein</fullName>
    </submittedName>
</protein>
<dbReference type="AlphaFoldDB" id="A0AAP0KEV6"/>
<organism evidence="1 2">
    <name type="scientific">Stephania yunnanensis</name>
    <dbReference type="NCBI Taxonomy" id="152371"/>
    <lineage>
        <taxon>Eukaryota</taxon>
        <taxon>Viridiplantae</taxon>
        <taxon>Streptophyta</taxon>
        <taxon>Embryophyta</taxon>
        <taxon>Tracheophyta</taxon>
        <taxon>Spermatophyta</taxon>
        <taxon>Magnoliopsida</taxon>
        <taxon>Ranunculales</taxon>
        <taxon>Menispermaceae</taxon>
        <taxon>Menispermoideae</taxon>
        <taxon>Cissampelideae</taxon>
        <taxon>Stephania</taxon>
    </lineage>
</organism>
<keyword evidence="2" id="KW-1185">Reference proteome</keyword>
<name>A0AAP0KEV6_9MAGN</name>
<gene>
    <name evidence="1" type="ORF">Syun_009049</name>
</gene>
<proteinExistence type="predicted"/>
<evidence type="ECO:0000313" key="1">
    <source>
        <dbReference type="EMBL" id="KAK9150740.1"/>
    </source>
</evidence>
<reference evidence="1 2" key="1">
    <citation type="submission" date="2024-01" db="EMBL/GenBank/DDBJ databases">
        <title>Genome assemblies of Stephania.</title>
        <authorList>
            <person name="Yang L."/>
        </authorList>
    </citation>
    <scope>NUCLEOTIDE SEQUENCE [LARGE SCALE GENOMIC DNA]</scope>
    <source>
        <strain evidence="1">YNDBR</strain>
        <tissue evidence="1">Leaf</tissue>
    </source>
</reference>